<gene>
    <name evidence="6" type="ORF">HW564_17790</name>
</gene>
<dbReference type="InterPro" id="IPR051013">
    <property type="entry name" value="MBL_superfamily_lactonases"/>
</dbReference>
<dbReference type="Proteomes" id="UP000565723">
    <property type="component" value="Unassembled WGS sequence"/>
</dbReference>
<dbReference type="PROSITE" id="PS51318">
    <property type="entry name" value="TAT"/>
    <property type="match status" value="1"/>
</dbReference>
<evidence type="ECO:0000256" key="4">
    <source>
        <dbReference type="ARBA" id="ARBA00022833"/>
    </source>
</evidence>
<dbReference type="GO" id="GO:0016787">
    <property type="term" value="F:hydrolase activity"/>
    <property type="evidence" value="ECO:0007669"/>
    <property type="project" value="UniProtKB-KW"/>
</dbReference>
<proteinExistence type="inferred from homology"/>
<dbReference type="InterPro" id="IPR006311">
    <property type="entry name" value="TAT_signal"/>
</dbReference>
<keyword evidence="2" id="KW-0479">Metal-binding</keyword>
<name>A0A850LLG1_9RHOB</name>
<comment type="similarity">
    <text evidence="1">Belongs to the metallo-beta-lactamase superfamily.</text>
</comment>
<evidence type="ECO:0000256" key="1">
    <source>
        <dbReference type="ARBA" id="ARBA00007749"/>
    </source>
</evidence>
<dbReference type="Gene3D" id="3.60.15.10">
    <property type="entry name" value="Ribonuclease Z/Hydroxyacylglutathione hydrolase-like"/>
    <property type="match status" value="1"/>
</dbReference>
<dbReference type="CDD" id="cd07720">
    <property type="entry name" value="OPHC2-like_MBL-fold"/>
    <property type="match status" value="1"/>
</dbReference>
<dbReference type="GO" id="GO:0046872">
    <property type="term" value="F:metal ion binding"/>
    <property type="evidence" value="ECO:0007669"/>
    <property type="project" value="UniProtKB-KW"/>
</dbReference>
<sequence>MTLTRRTLLGRLGAGIALTATTPLRLWSATETSIGAARITSLSDGHLVLPAGFLFDPMPQEDLAPLRARYGLEGATLRPDCNITLMQSEGRNILFDAGSGTSFQDSAGDLVDALDAIGLAPDDITDVVFTHGHPDHLWGVLDDFDDPLFANARHLIGRVERDYWLDPETVDQIGADRASFAVGAARRLEALETLETFEDGDEILPGVAAVASFGHTPGHMSFEIRAGDAALMVVGDAIGNHHLAFARPHWPSGADQDLEMGAETRVRLMQRLASEHMTMIGYHLPEGGMGHVEAAEDGYRFVPLEG</sequence>
<dbReference type="InterPro" id="IPR001279">
    <property type="entry name" value="Metallo-B-lactamas"/>
</dbReference>
<evidence type="ECO:0000256" key="3">
    <source>
        <dbReference type="ARBA" id="ARBA00022801"/>
    </source>
</evidence>
<feature type="domain" description="Metallo-beta-lactamase" evidence="5">
    <location>
        <begin position="80"/>
        <end position="276"/>
    </location>
</feature>
<evidence type="ECO:0000313" key="7">
    <source>
        <dbReference type="Proteomes" id="UP000565723"/>
    </source>
</evidence>
<keyword evidence="4" id="KW-0862">Zinc</keyword>
<dbReference type="EMBL" id="JABXIY010000050">
    <property type="protein sequence ID" value="NVK98783.1"/>
    <property type="molecule type" value="Genomic_DNA"/>
</dbReference>
<dbReference type="SUPFAM" id="SSF56281">
    <property type="entry name" value="Metallo-hydrolase/oxidoreductase"/>
    <property type="match status" value="1"/>
</dbReference>
<dbReference type="PANTHER" id="PTHR42978">
    <property type="entry name" value="QUORUM-QUENCHING LACTONASE YTNP-RELATED-RELATED"/>
    <property type="match status" value="1"/>
</dbReference>
<accession>A0A850LLG1</accession>
<evidence type="ECO:0000256" key="2">
    <source>
        <dbReference type="ARBA" id="ARBA00022723"/>
    </source>
</evidence>
<dbReference type="InterPro" id="IPR036866">
    <property type="entry name" value="RibonucZ/Hydroxyglut_hydro"/>
</dbReference>
<reference evidence="6 7" key="1">
    <citation type="journal article" date="2020" name="Proc. Natl. Acad. Sci. U.S.A.">
        <title>Ecological drivers of bacterial community assembly in synthetic phycospheres.</title>
        <authorList>
            <person name="Fu H."/>
            <person name="Uchimiya M."/>
            <person name="Gore J."/>
            <person name="Moran M.A."/>
        </authorList>
    </citation>
    <scope>NUCLEOTIDE SEQUENCE [LARGE SCALE GENOMIC DNA]</scope>
    <source>
        <strain evidence="6">HF-Din03</strain>
    </source>
</reference>
<comment type="caution">
    <text evidence="6">The sequence shown here is derived from an EMBL/GenBank/DDBJ whole genome shotgun (WGS) entry which is preliminary data.</text>
</comment>
<dbReference type="SMART" id="SM00849">
    <property type="entry name" value="Lactamase_B"/>
    <property type="match status" value="1"/>
</dbReference>
<dbReference type="Pfam" id="PF00753">
    <property type="entry name" value="Lactamase_B"/>
    <property type="match status" value="1"/>
</dbReference>
<protein>
    <submittedName>
        <fullName evidence="6">MBL fold metallo-hydrolase</fullName>
    </submittedName>
</protein>
<dbReference type="RefSeq" id="WP_011046537.1">
    <property type="nucleotide sequence ID" value="NZ_CP076685.1"/>
</dbReference>
<dbReference type="AlphaFoldDB" id="A0A850LLG1"/>
<evidence type="ECO:0000313" key="6">
    <source>
        <dbReference type="EMBL" id="NVK98783.1"/>
    </source>
</evidence>
<organism evidence="6 7">
    <name type="scientific">Ruegeria pomeroyi</name>
    <dbReference type="NCBI Taxonomy" id="89184"/>
    <lineage>
        <taxon>Bacteria</taxon>
        <taxon>Pseudomonadati</taxon>
        <taxon>Pseudomonadota</taxon>
        <taxon>Alphaproteobacteria</taxon>
        <taxon>Rhodobacterales</taxon>
        <taxon>Roseobacteraceae</taxon>
        <taxon>Ruegeria</taxon>
    </lineage>
</organism>
<evidence type="ECO:0000259" key="5">
    <source>
        <dbReference type="SMART" id="SM00849"/>
    </source>
</evidence>
<keyword evidence="3 6" id="KW-0378">Hydrolase</keyword>
<dbReference type="OMA" id="GNDKQGR"/>